<reference evidence="2" key="1">
    <citation type="journal article" date="2014" name="Proc. Natl. Acad. Sci. U.S.A.">
        <title>Extensive sampling of basidiomycete genomes demonstrates inadequacy of the white-rot/brown-rot paradigm for wood decay fungi.</title>
        <authorList>
            <person name="Riley R."/>
            <person name="Salamov A.A."/>
            <person name="Brown D.W."/>
            <person name="Nagy L.G."/>
            <person name="Floudas D."/>
            <person name="Held B.W."/>
            <person name="Levasseur A."/>
            <person name="Lombard V."/>
            <person name="Morin E."/>
            <person name="Otillar R."/>
            <person name="Lindquist E.A."/>
            <person name="Sun H."/>
            <person name="LaButti K.M."/>
            <person name="Schmutz J."/>
            <person name="Jabbour D."/>
            <person name="Luo H."/>
            <person name="Baker S.E."/>
            <person name="Pisabarro A.G."/>
            <person name="Walton J.D."/>
            <person name="Blanchette R.A."/>
            <person name="Henrissat B."/>
            <person name="Martin F."/>
            <person name="Cullen D."/>
            <person name="Hibbett D.S."/>
            <person name="Grigoriev I.V."/>
        </authorList>
    </citation>
    <scope>NUCLEOTIDE SEQUENCE [LARGE SCALE GENOMIC DNA]</scope>
    <source>
        <strain evidence="2">FD-172 SS1</strain>
    </source>
</reference>
<dbReference type="AlphaFoldDB" id="A0A067MJQ6"/>
<gene>
    <name evidence="1" type="ORF">BOTBODRAFT_44430</name>
</gene>
<accession>A0A067MJQ6</accession>
<protein>
    <submittedName>
        <fullName evidence="1">Uncharacterized protein</fullName>
    </submittedName>
</protein>
<sequence>MQSLWDGEHHRKAVHLLPLPPPITSLFDTRTRPGLQFPLTPVFGAGAHADGVGCWVSAGTKIDCTKLLIRDENKVTTVVNGKGALNNLLTLRVLVQNRRRDYSQVLIGGAMARIIGAVNAGERLQKYQVHDSVQLRRMNVLAGITCPYLHVYVDPWGEHRASVLSINGVEYTGNFDSPRSNDTPSAPHLHQIKRPKDAVVALGHGDYAVLELQFLCGDGVNVYFDFQALQLVDGSEDIDRAIGRMPDRGNPTDLSDVLFVPFRRGEIDAYYADIERDGVDAHVRSHYSDRLADISKGNEVSDAVQEWMMKDTKATITSKAHLDRVRELVEKAGFPVDWLDDYLSAPQLF</sequence>
<dbReference type="STRING" id="930990.A0A067MJQ6"/>
<name>A0A067MJQ6_BOTB1</name>
<evidence type="ECO:0000313" key="2">
    <source>
        <dbReference type="Proteomes" id="UP000027195"/>
    </source>
</evidence>
<dbReference type="EMBL" id="KL198035">
    <property type="protein sequence ID" value="KDQ14950.1"/>
    <property type="molecule type" value="Genomic_DNA"/>
</dbReference>
<proteinExistence type="predicted"/>
<dbReference type="Proteomes" id="UP000027195">
    <property type="component" value="Unassembled WGS sequence"/>
</dbReference>
<dbReference type="HOGENOM" id="CLU_794517_0_0_1"/>
<dbReference type="InParanoid" id="A0A067MJQ6"/>
<organism evidence="1 2">
    <name type="scientific">Botryobasidium botryosum (strain FD-172 SS1)</name>
    <dbReference type="NCBI Taxonomy" id="930990"/>
    <lineage>
        <taxon>Eukaryota</taxon>
        <taxon>Fungi</taxon>
        <taxon>Dikarya</taxon>
        <taxon>Basidiomycota</taxon>
        <taxon>Agaricomycotina</taxon>
        <taxon>Agaricomycetes</taxon>
        <taxon>Cantharellales</taxon>
        <taxon>Botryobasidiaceae</taxon>
        <taxon>Botryobasidium</taxon>
    </lineage>
</organism>
<keyword evidence="2" id="KW-1185">Reference proteome</keyword>
<dbReference type="OrthoDB" id="194358at2759"/>
<evidence type="ECO:0000313" key="1">
    <source>
        <dbReference type="EMBL" id="KDQ14950.1"/>
    </source>
</evidence>